<feature type="compositionally biased region" description="Basic and acidic residues" evidence="1">
    <location>
        <begin position="421"/>
        <end position="443"/>
    </location>
</feature>
<sequence>MFRFSKFFIVSKLTDYNWYRTVLERNIGCICEHLNSPALLNNCVFKSCVQAPQYPDVLCSSKNIIVCGTVLWRKKYVSKYIVGKREYHMQRKFGTKTTITDDTGNDKKRKTEIDENTSKVAKEIDEGALKAASTETKEIVEETDKKGPKEVKSIFEAIGKTPSKELKVYSATADRKVSKDDGKKMTDMPPEVLENTEKRPSKKSKAIFEATGNKEKTNDNNIYLSKKFVKSSDQTKAGEDNEVKGKSAKATVLNALKIDEKKIETKESITVNEINKIEKIPFLDDITMAEKTSADRTTLILKEPKFDMANDEIDKEGKESLKSSESEKTVKITLTDSTIDKESNEDDAKRKEHNSTGTTEVTKMRKQANTAKIQKNADNPETFGKINKIKKSIKKAKKNFDKSEKISEAIKKTLSKAVKPKKTEGDDVTKKSLKIEDKSRNESNLRPSSAPSIDIEEQKEHISKADLPPRKGRV</sequence>
<dbReference type="EnsemblMetazoa" id="GMOY000828-RA">
    <property type="protein sequence ID" value="GMOY000828-PA"/>
    <property type="gene ID" value="GMOY000828"/>
</dbReference>
<feature type="compositionally biased region" description="Basic and acidic residues" evidence="1">
    <location>
        <begin position="176"/>
        <end position="186"/>
    </location>
</feature>
<feature type="compositionally biased region" description="Polar residues" evidence="1">
    <location>
        <begin position="355"/>
        <end position="379"/>
    </location>
</feature>
<evidence type="ECO:0000313" key="2">
    <source>
        <dbReference type="EnsemblMetazoa" id="GMOY000828-PA"/>
    </source>
</evidence>
<accession>A0A1B0FBB9</accession>
<organism evidence="2 3">
    <name type="scientific">Glossina morsitans morsitans</name>
    <name type="common">Savannah tsetse fly</name>
    <dbReference type="NCBI Taxonomy" id="37546"/>
    <lineage>
        <taxon>Eukaryota</taxon>
        <taxon>Metazoa</taxon>
        <taxon>Ecdysozoa</taxon>
        <taxon>Arthropoda</taxon>
        <taxon>Hexapoda</taxon>
        <taxon>Insecta</taxon>
        <taxon>Pterygota</taxon>
        <taxon>Neoptera</taxon>
        <taxon>Endopterygota</taxon>
        <taxon>Diptera</taxon>
        <taxon>Brachycera</taxon>
        <taxon>Muscomorpha</taxon>
        <taxon>Hippoboscoidea</taxon>
        <taxon>Glossinidae</taxon>
        <taxon>Glossina</taxon>
    </lineage>
</organism>
<evidence type="ECO:0000256" key="1">
    <source>
        <dbReference type="SAM" id="MobiDB-lite"/>
    </source>
</evidence>
<evidence type="ECO:0000313" key="3">
    <source>
        <dbReference type="Proteomes" id="UP000092444"/>
    </source>
</evidence>
<dbReference type="VEuPathDB" id="VectorBase:GMOY000828"/>
<dbReference type="Proteomes" id="UP000092444">
    <property type="component" value="Unassembled WGS sequence"/>
</dbReference>
<dbReference type="AlphaFoldDB" id="A0A1B0FBB9"/>
<reference evidence="2" key="1">
    <citation type="submission" date="2020-05" db="UniProtKB">
        <authorList>
            <consortium name="EnsemblMetazoa"/>
        </authorList>
    </citation>
    <scope>IDENTIFICATION</scope>
    <source>
        <strain evidence="2">Yale</strain>
    </source>
</reference>
<dbReference type="EMBL" id="CCAG010005996">
    <property type="status" value="NOT_ANNOTATED_CDS"/>
    <property type="molecule type" value="Genomic_DNA"/>
</dbReference>
<dbReference type="STRING" id="37546.A0A1B0FBB9"/>
<protein>
    <submittedName>
        <fullName evidence="2">Uncharacterized protein</fullName>
    </submittedName>
</protein>
<keyword evidence="3" id="KW-1185">Reference proteome</keyword>
<feature type="compositionally biased region" description="Basic and acidic residues" evidence="1">
    <location>
        <begin position="315"/>
        <end position="330"/>
    </location>
</feature>
<feature type="compositionally biased region" description="Basic and acidic residues" evidence="1">
    <location>
        <begin position="456"/>
        <end position="474"/>
    </location>
</feature>
<feature type="region of interest" description="Disordered" evidence="1">
    <location>
        <begin position="311"/>
        <end position="384"/>
    </location>
</feature>
<feature type="compositionally biased region" description="Basic and acidic residues" evidence="1">
    <location>
        <begin position="338"/>
        <end position="354"/>
    </location>
</feature>
<feature type="region of interest" description="Disordered" evidence="1">
    <location>
        <begin position="176"/>
        <end position="204"/>
    </location>
</feature>
<name>A0A1B0FBB9_GLOMM</name>
<proteinExistence type="predicted"/>
<feature type="region of interest" description="Disordered" evidence="1">
    <location>
        <begin position="414"/>
        <end position="474"/>
    </location>
</feature>